<dbReference type="InterPro" id="IPR036867">
    <property type="entry name" value="R3H_dom_sf"/>
</dbReference>
<dbReference type="PANTHER" id="PTHR15092:SF22">
    <property type="entry name" value="POLY(A)-SPECIFIC RIBONUCLEASE PNLDC1"/>
    <property type="match status" value="1"/>
</dbReference>
<dbReference type="CDD" id="cd02325">
    <property type="entry name" value="R3H"/>
    <property type="match status" value="1"/>
</dbReference>
<feature type="compositionally biased region" description="Low complexity" evidence="4">
    <location>
        <begin position="268"/>
        <end position="280"/>
    </location>
</feature>
<dbReference type="GO" id="GO:0000175">
    <property type="term" value="F:3'-5'-RNA exonuclease activity"/>
    <property type="evidence" value="ECO:0007669"/>
    <property type="project" value="TreeGrafter"/>
</dbReference>
<evidence type="ECO:0000259" key="5">
    <source>
        <dbReference type="PROSITE" id="PS51061"/>
    </source>
</evidence>
<feature type="region of interest" description="Disordered" evidence="4">
    <location>
        <begin position="1354"/>
        <end position="1411"/>
    </location>
</feature>
<gene>
    <name evidence="6" type="ORF">C1SCF055_LOCUS33340</name>
</gene>
<dbReference type="PANTHER" id="PTHR15092">
    <property type="entry name" value="POLY A -SPECIFIC RIBONUCLEASE/TARGET OF EGR1, MEMBER 1"/>
    <property type="match status" value="1"/>
</dbReference>
<feature type="compositionally biased region" description="Low complexity" evidence="4">
    <location>
        <begin position="1037"/>
        <end position="1046"/>
    </location>
</feature>
<dbReference type="SUPFAM" id="SSF53098">
    <property type="entry name" value="Ribonuclease H-like"/>
    <property type="match status" value="1"/>
</dbReference>
<evidence type="ECO:0000256" key="3">
    <source>
        <dbReference type="ARBA" id="ARBA00031923"/>
    </source>
</evidence>
<feature type="compositionally biased region" description="Acidic residues" evidence="4">
    <location>
        <begin position="1123"/>
        <end position="1137"/>
    </location>
</feature>
<feature type="region of interest" description="Disordered" evidence="4">
    <location>
        <begin position="266"/>
        <end position="288"/>
    </location>
</feature>
<comment type="caution">
    <text evidence="6">The sequence shown here is derived from an EMBL/GenBank/DDBJ whole genome shotgun (WGS) entry which is preliminary data.</text>
</comment>
<dbReference type="InterPro" id="IPR051181">
    <property type="entry name" value="CAF1_poly(A)_ribonucleases"/>
</dbReference>
<dbReference type="InterPro" id="IPR036397">
    <property type="entry name" value="RNaseH_sf"/>
</dbReference>
<organism evidence="6">
    <name type="scientific">Cladocopium goreaui</name>
    <dbReference type="NCBI Taxonomy" id="2562237"/>
    <lineage>
        <taxon>Eukaryota</taxon>
        <taxon>Sar</taxon>
        <taxon>Alveolata</taxon>
        <taxon>Dinophyceae</taxon>
        <taxon>Suessiales</taxon>
        <taxon>Symbiodiniaceae</taxon>
        <taxon>Cladocopium</taxon>
    </lineage>
</organism>
<feature type="domain" description="R3H" evidence="5">
    <location>
        <begin position="294"/>
        <end position="359"/>
    </location>
</feature>
<dbReference type="EMBL" id="CAMXCT030004131">
    <property type="protein sequence ID" value="CAL4795126.1"/>
    <property type="molecule type" value="Genomic_DNA"/>
</dbReference>
<feature type="region of interest" description="Disordered" evidence="4">
    <location>
        <begin position="1105"/>
        <end position="1137"/>
    </location>
</feature>
<protein>
    <recommendedName>
        <fullName evidence="2">Poly(A)-specific ribonuclease PARN</fullName>
    </recommendedName>
    <alternativeName>
        <fullName evidence="3">Polyadenylate-specific ribonuclease</fullName>
    </alternativeName>
</protein>
<dbReference type="Gene3D" id="3.30.70.330">
    <property type="match status" value="1"/>
</dbReference>
<feature type="compositionally biased region" description="Low complexity" evidence="4">
    <location>
        <begin position="1390"/>
        <end position="1411"/>
    </location>
</feature>
<dbReference type="SUPFAM" id="SSF82708">
    <property type="entry name" value="R3H domain"/>
    <property type="match status" value="1"/>
</dbReference>
<proteinExistence type="inferred from homology"/>
<evidence type="ECO:0000256" key="4">
    <source>
        <dbReference type="SAM" id="MobiDB-lite"/>
    </source>
</evidence>
<name>A0A9P1GEW4_9DINO</name>
<dbReference type="InterPro" id="IPR012337">
    <property type="entry name" value="RNaseH-like_sf"/>
</dbReference>
<reference evidence="7" key="2">
    <citation type="submission" date="2024-04" db="EMBL/GenBank/DDBJ databases">
        <authorList>
            <person name="Chen Y."/>
            <person name="Shah S."/>
            <person name="Dougan E. K."/>
            <person name="Thang M."/>
            <person name="Chan C."/>
        </authorList>
    </citation>
    <scope>NUCLEOTIDE SEQUENCE [LARGE SCALE GENOMIC DNA]</scope>
</reference>
<dbReference type="EMBL" id="CAMXCT020004131">
    <property type="protein sequence ID" value="CAL1161189.1"/>
    <property type="molecule type" value="Genomic_DNA"/>
</dbReference>
<dbReference type="Gene3D" id="3.30.420.10">
    <property type="entry name" value="Ribonuclease H-like superfamily/Ribonuclease H"/>
    <property type="match status" value="2"/>
</dbReference>
<accession>A0A9P1GEW4</accession>
<dbReference type="Proteomes" id="UP001152797">
    <property type="component" value="Unassembled WGS sequence"/>
</dbReference>
<dbReference type="GO" id="GO:0003723">
    <property type="term" value="F:RNA binding"/>
    <property type="evidence" value="ECO:0007669"/>
    <property type="project" value="TreeGrafter"/>
</dbReference>
<evidence type="ECO:0000313" key="6">
    <source>
        <dbReference type="EMBL" id="CAI4007814.1"/>
    </source>
</evidence>
<evidence type="ECO:0000256" key="2">
    <source>
        <dbReference type="ARBA" id="ARBA00015918"/>
    </source>
</evidence>
<keyword evidence="8" id="KW-1185">Reference proteome</keyword>
<comment type="similarity">
    <text evidence="1">Belongs to the CAF1 family.</text>
</comment>
<dbReference type="InterPro" id="IPR012677">
    <property type="entry name" value="Nucleotide-bd_a/b_plait_sf"/>
</dbReference>
<evidence type="ECO:0000256" key="1">
    <source>
        <dbReference type="ARBA" id="ARBA00008372"/>
    </source>
</evidence>
<dbReference type="InterPro" id="IPR001374">
    <property type="entry name" value="R3H_dom"/>
</dbReference>
<dbReference type="PROSITE" id="PS51061">
    <property type="entry name" value="R3H"/>
    <property type="match status" value="1"/>
</dbReference>
<evidence type="ECO:0000313" key="7">
    <source>
        <dbReference type="EMBL" id="CAL1161189.1"/>
    </source>
</evidence>
<dbReference type="Pfam" id="PF04857">
    <property type="entry name" value="CAF1"/>
    <property type="match status" value="1"/>
</dbReference>
<dbReference type="InterPro" id="IPR006941">
    <property type="entry name" value="RNase_CAF1"/>
</dbReference>
<reference evidence="6" key="1">
    <citation type="submission" date="2022-10" db="EMBL/GenBank/DDBJ databases">
        <authorList>
            <person name="Chen Y."/>
            <person name="Dougan E. K."/>
            <person name="Chan C."/>
            <person name="Rhodes N."/>
            <person name="Thang M."/>
        </authorList>
    </citation>
    <scope>NUCLEOTIDE SEQUENCE</scope>
</reference>
<evidence type="ECO:0000313" key="8">
    <source>
        <dbReference type="Proteomes" id="UP001152797"/>
    </source>
</evidence>
<dbReference type="OrthoDB" id="414075at2759"/>
<dbReference type="EMBL" id="CAMXCT010004131">
    <property type="protein sequence ID" value="CAI4007814.1"/>
    <property type="molecule type" value="Genomic_DNA"/>
</dbReference>
<feature type="region of interest" description="Disordered" evidence="4">
    <location>
        <begin position="1034"/>
        <end position="1065"/>
    </location>
</feature>
<sequence length="1411" mass="154855">MAGSSFPYFNIVQSQLQYLEFCLSLFRTLAVARSMGDTRLEMIGLGHVGQPSSLNQQASSMVGIHGALAGRPEGLRTLSRQQGRNEFLDFFLSPFCSRHGPQKKRLGMRRAVARLTLSQQNWKQVNKQVLEEVRRAEFVAFDLELTGLHVKNERFIGVERCYSAHREGARTFLPVQVGLCAARRDPAKSTGTSAHWILSPVSLYVFPQKAAEHHFSVSAATMVFLDENGFNFNNWVRYGLGWLRPSDEEEKRRSVQQRIDEVQRLKRAATATAPSAAAPSEEQPALEIPEGADRAVVDACRQQVREWLESPSNTPLEIPMENAFQRLLMHTIIAQEFPSVYSHSSRRDGERFLCVYKSQAEVYEEQLRTLQSEMEAIDEEVGVRSLTDEITKNQTPLVGHNCFYDFLHLYQTFYADLPESIQDFKASWLQLFPQTLDTKFLAEAHELLVGLQPPANLKGLCDFMAQAATTEDSQKPLPLTFEVNNLEGVDYRLPTRPAQGTTSEDEMDSSHEAGYDALMTSMVLIHQLSHILGKKRIPWSQLDFGPLRKRPANDARRSLTEMLPLSVNRIRLVKAQPNVINLSGRDEADMSRHFLMSGYPPSWKKWDLMKVWSPLWVGLSYIDDSSCWVIARNEADAISIQKIYKMIEGIAELVREVRALREEVLQLTLRVIDLEGGETQAPVRPGRAATGSPITVTCNFPQGPAVYSPAPSGNSAAAAPSIVSSANSPAYSGKATAADYTEAERREVAIEIGKFFRRCLAGEERGTSGRDRIRLQSRCYVLCRDISGQSYNPVRVFSSFSAIKPLVKQGGNCGDSVFAGFPTYWEASVAERDEALRPPNPVTARQCTVLIEGEAGLAPDPAYPVGVFEVPSEAGGEPTTVACIAISEVEGRLLVAVPFSVWHRVSSRRVLPQRALGKPVVLEAPFLDRADPAGGAHSAKLWVGILAAECEAHLVFDPTTEFADFDYPFDPAGPFVVPVADTLIEVAEQHFAFWTAPSAPPEEAAPSAIDQRLAVLEKSVGQIAESLKHLAAEKQRPPALRAGPGPSAAPPATAPRVSFQCPPGLGTHRGSIDAEVVQAAREAGIPQAHIEQMISLAQKGKPKLQDLPLPRKAAPVQSRDPLSESEADEPEMPELDAEGPQAVANAVLTSAVTKLTQIAGHLAQQKKADKSLDAVLDGVGSGSSETSAVAGSRRYAAALRALRRALLAQPQEIYKIIEGNMEQDFNLQAQVPGSAGVQVTARAWLEMRSRVQNFQTPVRLLWGIAGALDCLRAEKPAEARARLALLLCQGDQLSIDRGNWILAGEMALEEPPPLAQFAAHSLPQENEAPYTRLVDGRWVDLFLQKLNDYDSLAEKKRKLTSRRTPPGNPPVEQKPTAKAEPKKKGKGKGKQQSSGDGGAAEMDGAATADHK</sequence>